<dbReference type="InterPro" id="IPR018303">
    <property type="entry name" value="ATPase_P-typ_P_site"/>
</dbReference>
<dbReference type="GO" id="GO:1990573">
    <property type="term" value="P:potassium ion import across plasma membrane"/>
    <property type="evidence" value="ECO:0007669"/>
    <property type="project" value="TreeGrafter"/>
</dbReference>
<dbReference type="GO" id="GO:0005886">
    <property type="term" value="C:plasma membrane"/>
    <property type="evidence" value="ECO:0007669"/>
    <property type="project" value="TreeGrafter"/>
</dbReference>
<feature type="transmembrane region" description="Helical" evidence="11">
    <location>
        <begin position="254"/>
        <end position="273"/>
    </location>
</feature>
<proteinExistence type="inferred from homology"/>
<keyword evidence="4 11" id="KW-0812">Transmembrane</keyword>
<dbReference type="GO" id="GO:0006883">
    <property type="term" value="P:intracellular sodium ion homeostasis"/>
    <property type="evidence" value="ECO:0007669"/>
    <property type="project" value="TreeGrafter"/>
</dbReference>
<dbReference type="GO" id="GO:0030007">
    <property type="term" value="P:intracellular potassium ion homeostasis"/>
    <property type="evidence" value="ECO:0007669"/>
    <property type="project" value="TreeGrafter"/>
</dbReference>
<dbReference type="GO" id="GO:0036376">
    <property type="term" value="P:sodium ion export across plasma membrane"/>
    <property type="evidence" value="ECO:0007669"/>
    <property type="project" value="TreeGrafter"/>
</dbReference>
<evidence type="ECO:0000256" key="2">
    <source>
        <dbReference type="ARBA" id="ARBA00005675"/>
    </source>
</evidence>
<dbReference type="EMBL" id="PZKC01000003">
    <property type="protein sequence ID" value="PTD97278.1"/>
    <property type="molecule type" value="Genomic_DNA"/>
</dbReference>
<keyword evidence="3" id="KW-0597">Phosphoprotein</keyword>
<dbReference type="InterPro" id="IPR036412">
    <property type="entry name" value="HAD-like_sf"/>
</dbReference>
<feature type="transmembrane region" description="Helical" evidence="11">
    <location>
        <begin position="70"/>
        <end position="88"/>
    </location>
</feature>
<dbReference type="InterPro" id="IPR004014">
    <property type="entry name" value="ATPase_P-typ_cation-transptr_N"/>
</dbReference>
<dbReference type="Gene3D" id="1.20.1110.10">
    <property type="entry name" value="Calcium-transporting ATPase, transmembrane domain"/>
    <property type="match status" value="1"/>
</dbReference>
<dbReference type="Gene3D" id="3.40.1110.10">
    <property type="entry name" value="Calcium-transporting ATPase, cytoplasmic domain N"/>
    <property type="match status" value="1"/>
</dbReference>
<evidence type="ECO:0000256" key="1">
    <source>
        <dbReference type="ARBA" id="ARBA00004127"/>
    </source>
</evidence>
<dbReference type="GO" id="GO:1902600">
    <property type="term" value="P:proton transmembrane transport"/>
    <property type="evidence" value="ECO:0007669"/>
    <property type="project" value="TreeGrafter"/>
</dbReference>
<feature type="transmembrane region" description="Helical" evidence="11">
    <location>
        <begin position="285"/>
        <end position="309"/>
    </location>
</feature>
<dbReference type="OrthoDB" id="9814270at2"/>
<reference evidence="13 14" key="2">
    <citation type="submission" date="2018-04" db="EMBL/GenBank/DDBJ databases">
        <title>Thauera lacus sp. nov., isolated from an saline lake in Inner Mongolia, China.</title>
        <authorList>
            <person name="Liang Q.-Y."/>
        </authorList>
    </citation>
    <scope>NUCLEOTIDE SEQUENCE [LARGE SCALE GENOMIC DNA]</scope>
    <source>
        <strain evidence="13 14">D20</strain>
    </source>
</reference>
<dbReference type="GO" id="GO:0005391">
    <property type="term" value="F:P-type sodium:potassium-exchanging transporter activity"/>
    <property type="evidence" value="ECO:0007669"/>
    <property type="project" value="TreeGrafter"/>
</dbReference>
<dbReference type="FunFam" id="3.40.50.1000:FF:000001">
    <property type="entry name" value="Phospholipid-transporting ATPase IC"/>
    <property type="match status" value="1"/>
</dbReference>
<feature type="transmembrane region" description="Helical" evidence="11">
    <location>
        <begin position="840"/>
        <end position="860"/>
    </location>
</feature>
<dbReference type="InterPro" id="IPR023214">
    <property type="entry name" value="HAD_sf"/>
</dbReference>
<dbReference type="Pfam" id="PF00122">
    <property type="entry name" value="E1-E2_ATPase"/>
    <property type="match status" value="1"/>
</dbReference>
<dbReference type="AlphaFoldDB" id="A0A2T4IHN1"/>
<dbReference type="RefSeq" id="WP_107492480.1">
    <property type="nucleotide sequence ID" value="NZ_PZKC01000003.1"/>
</dbReference>
<dbReference type="SUPFAM" id="SSF81665">
    <property type="entry name" value="Calcium ATPase, transmembrane domain M"/>
    <property type="match status" value="1"/>
</dbReference>
<dbReference type="Gene3D" id="3.40.50.1000">
    <property type="entry name" value="HAD superfamily/HAD-like"/>
    <property type="match status" value="1"/>
</dbReference>
<feature type="transmembrane region" description="Helical" evidence="11">
    <location>
        <begin position="802"/>
        <end position="820"/>
    </location>
</feature>
<dbReference type="InterPro" id="IPR050510">
    <property type="entry name" value="Cation_transp_ATPase_P-type"/>
</dbReference>
<feature type="transmembrane region" description="Helical" evidence="11">
    <location>
        <begin position="771"/>
        <end position="790"/>
    </location>
</feature>
<dbReference type="NCBIfam" id="TIGR01494">
    <property type="entry name" value="ATPase_P-type"/>
    <property type="match status" value="2"/>
</dbReference>
<accession>A0A2T4IHN1</accession>
<dbReference type="Pfam" id="PF00689">
    <property type="entry name" value="Cation_ATPase_C"/>
    <property type="match status" value="1"/>
</dbReference>
<comment type="caution">
    <text evidence="13">The sequence shown here is derived from an EMBL/GenBank/DDBJ whole genome shotgun (WGS) entry which is preliminary data.</text>
</comment>
<dbReference type="InterPro" id="IPR023299">
    <property type="entry name" value="ATPase_P-typ_cyto_dom_N"/>
</dbReference>
<dbReference type="FunFam" id="2.70.150.10:FF:000160">
    <property type="entry name" value="Sarcoplasmic/endoplasmic reticulum calcium ATPase 1"/>
    <property type="match status" value="1"/>
</dbReference>
<dbReference type="SUPFAM" id="SSF81660">
    <property type="entry name" value="Metal cation-transporting ATPase, ATP-binding domain N"/>
    <property type="match status" value="1"/>
</dbReference>
<dbReference type="FunFam" id="3.40.50.1000:FF:000028">
    <property type="entry name" value="Calcium-transporting P-type ATPase, putative"/>
    <property type="match status" value="1"/>
</dbReference>
<keyword evidence="9 11" id="KW-1133">Transmembrane helix</keyword>
<protein>
    <submittedName>
        <fullName evidence="13">Carbonate dehydratase</fullName>
    </submittedName>
</protein>
<keyword evidence="5" id="KW-0547">Nucleotide-binding</keyword>
<evidence type="ECO:0000256" key="8">
    <source>
        <dbReference type="ARBA" id="ARBA00022967"/>
    </source>
</evidence>
<evidence type="ECO:0000256" key="10">
    <source>
        <dbReference type="ARBA" id="ARBA00023136"/>
    </source>
</evidence>
<dbReference type="InterPro" id="IPR006068">
    <property type="entry name" value="ATPase_P-typ_cation-transptr_C"/>
</dbReference>
<dbReference type="InterPro" id="IPR044492">
    <property type="entry name" value="P_typ_ATPase_HD_dom"/>
</dbReference>
<comment type="similarity">
    <text evidence="2">Belongs to the cation transport ATPase (P-type) (TC 3.A.3) family. Type IIA subfamily.</text>
</comment>
<feature type="transmembrane region" description="Helical" evidence="11">
    <location>
        <begin position="729"/>
        <end position="750"/>
    </location>
</feature>
<dbReference type="GO" id="GO:0012505">
    <property type="term" value="C:endomembrane system"/>
    <property type="evidence" value="ECO:0007669"/>
    <property type="project" value="UniProtKB-SubCell"/>
</dbReference>
<dbReference type="SFLD" id="SFLDS00003">
    <property type="entry name" value="Haloacid_Dehalogenase"/>
    <property type="match status" value="1"/>
</dbReference>
<dbReference type="SFLD" id="SFLDF00027">
    <property type="entry name" value="p-type_atpase"/>
    <property type="match status" value="1"/>
</dbReference>
<evidence type="ECO:0000256" key="7">
    <source>
        <dbReference type="ARBA" id="ARBA00022842"/>
    </source>
</evidence>
<evidence type="ECO:0000256" key="3">
    <source>
        <dbReference type="ARBA" id="ARBA00022553"/>
    </source>
</evidence>
<keyword evidence="14" id="KW-1185">Reference proteome</keyword>
<gene>
    <name evidence="13" type="ORF">C8261_04500</name>
</gene>
<keyword evidence="10 11" id="KW-0472">Membrane</keyword>
<dbReference type="Gene3D" id="2.70.150.10">
    <property type="entry name" value="Calcium-transporting ATPase, cytoplasmic transduction domain A"/>
    <property type="match status" value="1"/>
</dbReference>
<dbReference type="Pfam" id="PF08282">
    <property type="entry name" value="Hydrolase_3"/>
    <property type="match status" value="1"/>
</dbReference>
<keyword evidence="8" id="KW-1278">Translocase</keyword>
<name>A0A2T4IHN1_9RHOO</name>
<evidence type="ECO:0000256" key="5">
    <source>
        <dbReference type="ARBA" id="ARBA00022741"/>
    </source>
</evidence>
<feature type="transmembrane region" description="Helical" evidence="11">
    <location>
        <begin position="94"/>
        <end position="112"/>
    </location>
</feature>
<dbReference type="InterPro" id="IPR008250">
    <property type="entry name" value="ATPase_P-typ_transduc_dom_A_sf"/>
</dbReference>
<dbReference type="Pfam" id="PF00690">
    <property type="entry name" value="Cation_ATPase_N"/>
    <property type="match status" value="1"/>
</dbReference>
<evidence type="ECO:0000259" key="12">
    <source>
        <dbReference type="SMART" id="SM00831"/>
    </source>
</evidence>
<dbReference type="PROSITE" id="PS00154">
    <property type="entry name" value="ATPASE_E1_E2"/>
    <property type="match status" value="1"/>
</dbReference>
<dbReference type="Pfam" id="PF13246">
    <property type="entry name" value="Cation_ATPase"/>
    <property type="match status" value="1"/>
</dbReference>
<dbReference type="SUPFAM" id="SSF56784">
    <property type="entry name" value="HAD-like"/>
    <property type="match status" value="1"/>
</dbReference>
<dbReference type="Proteomes" id="UP000241193">
    <property type="component" value="Unassembled WGS sequence"/>
</dbReference>
<dbReference type="InterPro" id="IPR023298">
    <property type="entry name" value="ATPase_P-typ_TM_dom_sf"/>
</dbReference>
<keyword evidence="6" id="KW-0067">ATP-binding</keyword>
<dbReference type="InterPro" id="IPR059000">
    <property type="entry name" value="ATPase_P-type_domA"/>
</dbReference>
<dbReference type="SMART" id="SM00831">
    <property type="entry name" value="Cation_ATPase_N"/>
    <property type="match status" value="1"/>
</dbReference>
<dbReference type="PANTHER" id="PTHR43294:SF20">
    <property type="entry name" value="P-TYPE ATPASE"/>
    <property type="match status" value="1"/>
</dbReference>
<dbReference type="PANTHER" id="PTHR43294">
    <property type="entry name" value="SODIUM/POTASSIUM-TRANSPORTING ATPASE SUBUNIT ALPHA"/>
    <property type="match status" value="1"/>
</dbReference>
<dbReference type="CDD" id="cd02080">
    <property type="entry name" value="P-type_ATPase_cation"/>
    <property type="match status" value="1"/>
</dbReference>
<evidence type="ECO:0000256" key="9">
    <source>
        <dbReference type="ARBA" id="ARBA00022989"/>
    </source>
</evidence>
<reference evidence="13 14" key="1">
    <citation type="submission" date="2018-03" db="EMBL/GenBank/DDBJ databases">
        <authorList>
            <person name="Keele B.F."/>
        </authorList>
    </citation>
    <scope>NUCLEOTIDE SEQUENCE [LARGE SCALE GENOMIC DNA]</scope>
    <source>
        <strain evidence="13 14">D20</strain>
    </source>
</reference>
<dbReference type="SFLD" id="SFLDG00002">
    <property type="entry name" value="C1.7:_P-type_atpase_like"/>
    <property type="match status" value="1"/>
</dbReference>
<dbReference type="PRINTS" id="PR00119">
    <property type="entry name" value="CATATPASE"/>
</dbReference>
<keyword evidence="7" id="KW-0460">Magnesium</keyword>
<evidence type="ECO:0000256" key="4">
    <source>
        <dbReference type="ARBA" id="ARBA00022692"/>
    </source>
</evidence>
<evidence type="ECO:0000256" key="6">
    <source>
        <dbReference type="ARBA" id="ARBA00022840"/>
    </source>
</evidence>
<dbReference type="PRINTS" id="PR00120">
    <property type="entry name" value="HATPASE"/>
</dbReference>
<organism evidence="13 14">
    <name type="scientific">Pseudothauera lacus</name>
    <dbReference type="NCBI Taxonomy" id="2136175"/>
    <lineage>
        <taxon>Bacteria</taxon>
        <taxon>Pseudomonadati</taxon>
        <taxon>Pseudomonadota</taxon>
        <taxon>Betaproteobacteria</taxon>
        <taxon>Rhodocyclales</taxon>
        <taxon>Zoogloeaceae</taxon>
        <taxon>Pseudothauera</taxon>
    </lineage>
</organism>
<dbReference type="InterPro" id="IPR001757">
    <property type="entry name" value="P_typ_ATPase"/>
</dbReference>
<sequence>MSNDADRNPYDIVHPHARTADEVLAALRSSAAGLSAEEAAARLAAVGPNRLPEPPRDGLLKRFFKHFNDILIYILIAAAAITAVLGHWIDTGVILGVVVINAIIGFIQEGKAEEALEGIRKMLSLHAHVRRGGEWSEVDADKLVPGDVVRLRSGDRVPADLRLIEATNLRIEESALTGESVPADKHCAAVAADAGVGDRFGMAYSGTMVAAGRGVGVVTATGAATEIGRINRMIAEVQTLQTPLTRQMAEFSKILSVVIVGLAVLMVVVGTLLHDFPLGEVFLAAIGFAVAAIPEGLPAILTITLALGVQRMAARNAITRKLTAVETLGSVTVICSDKTGTLTRNEMTARHVVTRGGEYEVTGTGYQPEGHITLLGERIVMHEHAHLQALIEVVAVANDTHVAHEDGQWKVTGEPTEGALRTLAGKAGFDAAAHERHAAIPFESANKFMATLNTAPGGTRRILLKGAPDRLLDRCAEELGEDGSAVPLDRAYWEEQIERLSSEGLRVLAAAARDVGDDKHELEIADLDQGMVFLGVIGIIDPPRPEAIEAIRSCHQAGIRVKMITGDHAGTARAIGIEMGLGSAESLKVISGHDIEAASDEELQAIAQDCDIFARTSPEHKLRLVKALQARGEVVAMTGDGVNDAPALKRADVGVAMGIKGTEATKEAAEIVLADDNFSSIERAVEEGRTIYDNLRKAILFILPTNGAQGLVMLAAVVFGLTLPLTPVQILWVNMVVAVTLALALAFEPAEPGVMQRPPRKPGTPILGRIFLWRVALVSVLIGGATIVMFEIELYLGMPLDVARSMAVNTLVVAQAFYLFNSRFLEASSLRAGLLFGNRAAWIAVGVLVLLQLAFIYLPVMNLWFGTAALELRHWLAPLLIGGGVFLAIEAEKAWLRRRR</sequence>
<evidence type="ECO:0000256" key="11">
    <source>
        <dbReference type="SAM" id="Phobius"/>
    </source>
</evidence>
<feature type="transmembrane region" description="Helical" evidence="11">
    <location>
        <begin position="872"/>
        <end position="891"/>
    </location>
</feature>
<dbReference type="GO" id="GO:0016887">
    <property type="term" value="F:ATP hydrolysis activity"/>
    <property type="evidence" value="ECO:0007669"/>
    <property type="project" value="InterPro"/>
</dbReference>
<dbReference type="SUPFAM" id="SSF81653">
    <property type="entry name" value="Calcium ATPase, transduction domain A"/>
    <property type="match status" value="1"/>
</dbReference>
<comment type="subcellular location">
    <subcellularLocation>
        <location evidence="1">Endomembrane system</location>
        <topology evidence="1">Multi-pass membrane protein</topology>
    </subcellularLocation>
</comment>
<dbReference type="GO" id="GO:0005524">
    <property type="term" value="F:ATP binding"/>
    <property type="evidence" value="ECO:0007669"/>
    <property type="project" value="UniProtKB-KW"/>
</dbReference>
<feature type="domain" description="Cation-transporting P-type ATPase N-terminal" evidence="12">
    <location>
        <begin position="14"/>
        <end position="87"/>
    </location>
</feature>
<feature type="transmembrane region" description="Helical" evidence="11">
    <location>
        <begin position="698"/>
        <end position="723"/>
    </location>
</feature>
<evidence type="ECO:0000313" key="13">
    <source>
        <dbReference type="EMBL" id="PTD97278.1"/>
    </source>
</evidence>
<evidence type="ECO:0000313" key="14">
    <source>
        <dbReference type="Proteomes" id="UP000241193"/>
    </source>
</evidence>